<proteinExistence type="predicted"/>
<dbReference type="RefSeq" id="WP_006187087.1">
    <property type="nucleotide sequence ID" value="NZ_AOII01000099.1"/>
</dbReference>
<dbReference type="AlphaFoldDB" id="L9YGL6"/>
<accession>L9YGL6</accession>
<comment type="caution">
    <text evidence="1">The sequence shown here is derived from an EMBL/GenBank/DDBJ whole genome shotgun (WGS) entry which is preliminary data.</text>
</comment>
<evidence type="ECO:0000313" key="1">
    <source>
        <dbReference type="EMBL" id="ELY73265.1"/>
    </source>
</evidence>
<dbReference type="OrthoDB" id="212292at2157"/>
<dbReference type="Proteomes" id="UP000011618">
    <property type="component" value="Unassembled WGS sequence"/>
</dbReference>
<name>L9YGL6_9EURY</name>
<evidence type="ECO:0000313" key="2">
    <source>
        <dbReference type="Proteomes" id="UP000011618"/>
    </source>
</evidence>
<gene>
    <name evidence="1" type="ORF">C487_17725</name>
</gene>
<protein>
    <submittedName>
        <fullName evidence="1">Uncharacterized protein</fullName>
    </submittedName>
</protein>
<dbReference type="EMBL" id="AOII01000099">
    <property type="protein sequence ID" value="ELY73265.1"/>
    <property type="molecule type" value="Genomic_DNA"/>
</dbReference>
<dbReference type="PATRIC" id="fig|1227495.3.peg.3547"/>
<organism evidence="1 2">
    <name type="scientific">Natrinema pallidum DSM 3751</name>
    <dbReference type="NCBI Taxonomy" id="1227495"/>
    <lineage>
        <taxon>Archaea</taxon>
        <taxon>Methanobacteriati</taxon>
        <taxon>Methanobacteriota</taxon>
        <taxon>Stenosarchaea group</taxon>
        <taxon>Halobacteria</taxon>
        <taxon>Halobacteriales</taxon>
        <taxon>Natrialbaceae</taxon>
        <taxon>Natrinema</taxon>
    </lineage>
</organism>
<sequence>MPKPALPADYELSLSIDGWQYDADDSSNGHVWRSDEHECSVGVYDNIGSISVRVTDDRVDGFASYEELERIDYDRDRRDGVLLEGIDAARGWMGETDPAAWAHPEVCEAVFDAPVGYTLETYYHENREAIVYYRREGADDGVDIDVRGSDGPEGLSHANAPYLYVHEWRGSGNATVALAPWTEAHGPGSKHPDITPVVETPSECGLEVAVTMARRWAREYADKEIDTDASGQAALERWSA</sequence>
<reference evidence="1 2" key="1">
    <citation type="journal article" date="2014" name="PLoS Genet.">
        <title>Phylogenetically driven sequencing of extremely halophilic archaea reveals strategies for static and dynamic osmo-response.</title>
        <authorList>
            <person name="Becker E.A."/>
            <person name="Seitzer P.M."/>
            <person name="Tritt A."/>
            <person name="Larsen D."/>
            <person name="Krusor M."/>
            <person name="Yao A.I."/>
            <person name="Wu D."/>
            <person name="Madern D."/>
            <person name="Eisen J.A."/>
            <person name="Darling A.E."/>
            <person name="Facciotti M.T."/>
        </authorList>
    </citation>
    <scope>NUCLEOTIDE SEQUENCE [LARGE SCALE GENOMIC DNA]</scope>
    <source>
        <strain evidence="1 2">DSM 3751</strain>
    </source>
</reference>
<dbReference type="eggNOG" id="ENOG502N5G0">
    <property type="taxonomic scope" value="Archaea"/>
</dbReference>